<evidence type="ECO:0000313" key="2">
    <source>
        <dbReference type="Proteomes" id="UP001174691"/>
    </source>
</evidence>
<dbReference type="Proteomes" id="UP001174691">
    <property type="component" value="Unassembled WGS sequence"/>
</dbReference>
<sequence>MSNVLAAKDVNMSVTGAAAQSPPAKGDIKSMEYHRQVLQQKMDQAQGQTYISPSDNIMSPCTAKLSAFRNKQVGKVKPKSLFATASVKKLESDNPFGPKA</sequence>
<organism evidence="1 2">
    <name type="scientific">Coniochaeta hoffmannii</name>
    <dbReference type="NCBI Taxonomy" id="91930"/>
    <lineage>
        <taxon>Eukaryota</taxon>
        <taxon>Fungi</taxon>
        <taxon>Dikarya</taxon>
        <taxon>Ascomycota</taxon>
        <taxon>Pezizomycotina</taxon>
        <taxon>Sordariomycetes</taxon>
        <taxon>Sordariomycetidae</taxon>
        <taxon>Coniochaetales</taxon>
        <taxon>Coniochaetaceae</taxon>
        <taxon>Coniochaeta</taxon>
    </lineage>
</organism>
<dbReference type="InterPro" id="IPR007727">
    <property type="entry name" value="Spo12"/>
</dbReference>
<proteinExistence type="predicted"/>
<accession>A0AA38VIR8</accession>
<protein>
    <recommendedName>
        <fullName evidence="3">Spo12-like protein</fullName>
    </recommendedName>
</protein>
<evidence type="ECO:0008006" key="3">
    <source>
        <dbReference type="Google" id="ProtNLM"/>
    </source>
</evidence>
<gene>
    <name evidence="1" type="ORF">NKR19_g9969</name>
</gene>
<comment type="caution">
    <text evidence="1">The sequence shown here is derived from an EMBL/GenBank/DDBJ whole genome shotgun (WGS) entry which is preliminary data.</text>
</comment>
<reference evidence="1" key="1">
    <citation type="submission" date="2022-07" db="EMBL/GenBank/DDBJ databases">
        <title>Fungi with potential for degradation of polypropylene.</title>
        <authorList>
            <person name="Gostincar C."/>
        </authorList>
    </citation>
    <scope>NUCLEOTIDE SEQUENCE</scope>
    <source>
        <strain evidence="1">EXF-13287</strain>
    </source>
</reference>
<dbReference type="AlphaFoldDB" id="A0AA38VIR8"/>
<evidence type="ECO:0000313" key="1">
    <source>
        <dbReference type="EMBL" id="KAJ9130264.1"/>
    </source>
</evidence>
<keyword evidence="2" id="KW-1185">Reference proteome</keyword>
<name>A0AA38VIR8_9PEZI</name>
<dbReference type="Pfam" id="PF05032">
    <property type="entry name" value="Spo12"/>
    <property type="match status" value="1"/>
</dbReference>
<dbReference type="EMBL" id="JANBVN010000278">
    <property type="protein sequence ID" value="KAJ9130264.1"/>
    <property type="molecule type" value="Genomic_DNA"/>
</dbReference>